<keyword evidence="5" id="KW-1185">Reference proteome</keyword>
<sequence>MTPLNGQAQQLLDTASKAGLPPVYEVPVDEARERMRKGFISGDPEEIDELRDLRIPGPQGGIPARLYRPASDQRLPLVVFFHGGGWTVNDLDTHDRLCAILAKKSGCAVLSVDYRRSPEAKYPAAVDDAYSAYRWALDNARSLGADANATALAGDSSGGTLAAAVSLLSRDRRGPRADYQLLLYPALDYFEPSTPSYEERGKGYSLDKRFMEWSWRNYLPDSWDRDDPYLFPLRAHDLKGLPKTLVLTAEFDPLRDEGTAYAERLQQAGVLVEHIHLDDQMHGFAMQTRAIDRARETVLETAAKMGAYLLERQRMITGDL</sequence>
<evidence type="ECO:0000256" key="1">
    <source>
        <dbReference type="ARBA" id="ARBA00010515"/>
    </source>
</evidence>
<dbReference type="AlphaFoldDB" id="A0A126ZY85"/>
<dbReference type="KEGG" id="satk:SA2016_0853"/>
<dbReference type="ESTHER" id="9micc-a0a126zy85">
    <property type="family name" value="Hormone-sensitive_lipase_like"/>
</dbReference>
<comment type="similarity">
    <text evidence="1">Belongs to the 'GDXG' lipolytic enzyme family.</text>
</comment>
<accession>A0A126ZY85</accession>
<dbReference type="Gene3D" id="3.40.50.1820">
    <property type="entry name" value="alpha/beta hydrolase"/>
    <property type="match status" value="1"/>
</dbReference>
<dbReference type="OrthoDB" id="9803828at2"/>
<protein>
    <submittedName>
        <fullName evidence="4">Lipase/esterase</fullName>
    </submittedName>
</protein>
<dbReference type="EMBL" id="CP014518">
    <property type="protein sequence ID" value="AMM31541.1"/>
    <property type="molecule type" value="Genomic_DNA"/>
</dbReference>
<gene>
    <name evidence="4" type="ORF">SA2016_0853</name>
</gene>
<dbReference type="STRING" id="37927.SA2016_0853"/>
<keyword evidence="2" id="KW-0378">Hydrolase</keyword>
<dbReference type="InterPro" id="IPR013094">
    <property type="entry name" value="AB_hydrolase_3"/>
</dbReference>
<dbReference type="GO" id="GO:0016787">
    <property type="term" value="F:hydrolase activity"/>
    <property type="evidence" value="ECO:0007669"/>
    <property type="project" value="UniProtKB-KW"/>
</dbReference>
<dbReference type="RefSeq" id="WP_066495652.1">
    <property type="nucleotide sequence ID" value="NZ_BJMO01000067.1"/>
</dbReference>
<reference evidence="4 5" key="1">
    <citation type="submission" date="2016-02" db="EMBL/GenBank/DDBJ databases">
        <title>Complete genome of Sinomonas atrocyanea KCTC 3377.</title>
        <authorList>
            <person name="Kim K.M."/>
        </authorList>
    </citation>
    <scope>NUCLEOTIDE SEQUENCE [LARGE SCALE GENOMIC DNA]</scope>
    <source>
        <strain evidence="4 5">KCTC 3377</strain>
    </source>
</reference>
<evidence type="ECO:0000256" key="2">
    <source>
        <dbReference type="ARBA" id="ARBA00022801"/>
    </source>
</evidence>
<dbReference type="InterPro" id="IPR050300">
    <property type="entry name" value="GDXG_lipolytic_enzyme"/>
</dbReference>
<feature type="domain" description="Alpha/beta hydrolase fold-3" evidence="3">
    <location>
        <begin position="78"/>
        <end position="285"/>
    </location>
</feature>
<organism evidence="4 5">
    <name type="scientific">Sinomonas atrocyanea</name>
    <dbReference type="NCBI Taxonomy" id="37927"/>
    <lineage>
        <taxon>Bacteria</taxon>
        <taxon>Bacillati</taxon>
        <taxon>Actinomycetota</taxon>
        <taxon>Actinomycetes</taxon>
        <taxon>Micrococcales</taxon>
        <taxon>Micrococcaceae</taxon>
        <taxon>Sinomonas</taxon>
    </lineage>
</organism>
<dbReference type="PROSITE" id="PS01173">
    <property type="entry name" value="LIPASE_GDXG_HIS"/>
    <property type="match status" value="1"/>
</dbReference>
<evidence type="ECO:0000313" key="5">
    <source>
        <dbReference type="Proteomes" id="UP000070134"/>
    </source>
</evidence>
<proteinExistence type="inferred from homology"/>
<evidence type="ECO:0000313" key="4">
    <source>
        <dbReference type="EMBL" id="AMM31541.1"/>
    </source>
</evidence>
<dbReference type="InterPro" id="IPR002168">
    <property type="entry name" value="Lipase_GDXG_HIS_AS"/>
</dbReference>
<dbReference type="Proteomes" id="UP000070134">
    <property type="component" value="Chromosome"/>
</dbReference>
<name>A0A126ZY85_9MICC</name>
<evidence type="ECO:0000259" key="3">
    <source>
        <dbReference type="Pfam" id="PF07859"/>
    </source>
</evidence>
<dbReference type="PANTHER" id="PTHR48081:SF8">
    <property type="entry name" value="ALPHA_BETA HYDROLASE FOLD-3 DOMAIN-CONTAINING PROTEIN-RELATED"/>
    <property type="match status" value="1"/>
</dbReference>
<dbReference type="PANTHER" id="PTHR48081">
    <property type="entry name" value="AB HYDROLASE SUPERFAMILY PROTEIN C4A8.06C"/>
    <property type="match status" value="1"/>
</dbReference>
<dbReference type="InterPro" id="IPR029058">
    <property type="entry name" value="AB_hydrolase_fold"/>
</dbReference>
<dbReference type="FunFam" id="3.40.50.1820:FF:000089">
    <property type="entry name" value="Alpha/beta hydrolase"/>
    <property type="match status" value="1"/>
</dbReference>
<dbReference type="SUPFAM" id="SSF53474">
    <property type="entry name" value="alpha/beta-Hydrolases"/>
    <property type="match status" value="1"/>
</dbReference>
<dbReference type="Pfam" id="PF07859">
    <property type="entry name" value="Abhydrolase_3"/>
    <property type="match status" value="1"/>
</dbReference>